<sequence length="185" mass="21618">MVSLDNTILILDSNKAYLYSFKPSCSKLETNSLIIKKSSVINCGYIVALFENGIVCIYSKNFTKLKTYKHCKDIKVKKYIFAIWYQDGKIEIIDEKLHSECINDNYELLENDCLSDNILLYNKGRFSSNLCIYIRKYRFIKYLNINSKNIIWNNNVGGFSVNNNKLIFNEYGKIIQSDIKNFAMF</sequence>
<dbReference type="AlphaFoldDB" id="A0A7S9RJA1"/>
<protein>
    <submittedName>
        <fullName evidence="1">Uncharacterized protein</fullName>
    </submittedName>
</protein>
<evidence type="ECO:0000313" key="2">
    <source>
        <dbReference type="Proteomes" id="UP000594404"/>
    </source>
</evidence>
<dbReference type="EMBL" id="CP049266">
    <property type="protein sequence ID" value="QPH92736.1"/>
    <property type="molecule type" value="Genomic_DNA"/>
</dbReference>
<proteinExistence type="predicted"/>
<dbReference type="Proteomes" id="UP000594404">
    <property type="component" value="Chromosome"/>
</dbReference>
<accession>A0A7S9RJA1</accession>
<dbReference type="RefSeq" id="WP_196377354.1">
    <property type="nucleotide sequence ID" value="NZ_CP049266.1"/>
</dbReference>
<evidence type="ECO:0000313" key="1">
    <source>
        <dbReference type="EMBL" id="QPH92736.1"/>
    </source>
</evidence>
<gene>
    <name evidence="1" type="ORF">CVT01_09600</name>
</gene>
<reference evidence="1 2" key="1">
    <citation type="journal article" date="2018" name="Emerg. Microbes Infect.">
        <title>Genomic analysis of oral Campylobacter concisus strains identified a potential bacterial molecular marker associated with active Crohn's disease.</title>
        <authorList>
            <person name="Liu F."/>
            <person name="Ma R."/>
            <person name="Tay C.Y.A."/>
            <person name="Octavia S."/>
            <person name="Lan R."/>
            <person name="Chung H.K.L."/>
            <person name="Riordan S.M."/>
            <person name="Grimm M.C."/>
            <person name="Leong R.W."/>
            <person name="Tanaka M.M."/>
            <person name="Connor S."/>
            <person name="Zhang L."/>
        </authorList>
    </citation>
    <scope>NUCLEOTIDE SEQUENCE [LARGE SCALE GENOMIC DNA]</scope>
    <source>
        <strain evidence="1 2">P1CDO3</strain>
    </source>
</reference>
<organism evidence="1 2">
    <name type="scientific">Campylobacter concisus</name>
    <dbReference type="NCBI Taxonomy" id="199"/>
    <lineage>
        <taxon>Bacteria</taxon>
        <taxon>Pseudomonadati</taxon>
        <taxon>Campylobacterota</taxon>
        <taxon>Epsilonproteobacteria</taxon>
        <taxon>Campylobacterales</taxon>
        <taxon>Campylobacteraceae</taxon>
        <taxon>Campylobacter</taxon>
    </lineage>
</organism>
<name>A0A7S9RJA1_9BACT</name>